<comment type="caution">
    <text evidence="10">Lacks conserved residue(s) required for the propagation of feature annotation.</text>
</comment>
<keyword evidence="7 10" id="KW-0406">Ion transport</keyword>
<dbReference type="InterPro" id="IPR006153">
    <property type="entry name" value="Cation/H_exchanger_TM"/>
</dbReference>
<evidence type="ECO:0000259" key="11">
    <source>
        <dbReference type="Pfam" id="PF00999"/>
    </source>
</evidence>
<comment type="similarity">
    <text evidence="10">Belongs to the monovalent cation:proton antiporter 1 (CPA1) transporter (TC 2.A.36) family.</text>
</comment>
<evidence type="ECO:0000313" key="12">
    <source>
        <dbReference type="EMBL" id="KRM67695.1"/>
    </source>
</evidence>
<evidence type="ECO:0000313" key="13">
    <source>
        <dbReference type="Proteomes" id="UP000052012"/>
    </source>
</evidence>
<feature type="transmembrane region" description="Helical" evidence="10">
    <location>
        <begin position="83"/>
        <end position="106"/>
    </location>
</feature>
<feature type="transmembrane region" description="Helical" evidence="10">
    <location>
        <begin position="316"/>
        <end position="340"/>
    </location>
</feature>
<dbReference type="GO" id="GO:0015386">
    <property type="term" value="F:potassium:proton antiporter activity"/>
    <property type="evidence" value="ECO:0007669"/>
    <property type="project" value="TreeGrafter"/>
</dbReference>
<comment type="subcellular location">
    <subcellularLocation>
        <location evidence="1 10">Cell membrane</location>
        <topology evidence="1 10">Multi-pass membrane protein</topology>
    </subcellularLocation>
</comment>
<proteinExistence type="inferred from homology"/>
<dbReference type="Pfam" id="PF00999">
    <property type="entry name" value="Na_H_Exchanger"/>
    <property type="match status" value="1"/>
</dbReference>
<protein>
    <submittedName>
        <fullName evidence="12">Na+ H+ antiporter</fullName>
    </submittedName>
</protein>
<feature type="transmembrane region" description="Helical" evidence="10">
    <location>
        <begin position="388"/>
        <end position="411"/>
    </location>
</feature>
<feature type="transmembrane region" description="Helical" evidence="10">
    <location>
        <begin position="352"/>
        <end position="376"/>
    </location>
</feature>
<comment type="function">
    <text evidence="10">Na(+)/H(+) antiporter that extrudes sodium in exchange for external protons.</text>
</comment>
<keyword evidence="4 10" id="KW-0812">Transmembrane</keyword>
<organism evidence="12 13">
    <name type="scientific">Apilactobacillus ozensis DSM 23829 = JCM 17196</name>
    <dbReference type="NCBI Taxonomy" id="1423781"/>
    <lineage>
        <taxon>Bacteria</taxon>
        <taxon>Bacillati</taxon>
        <taxon>Bacillota</taxon>
        <taxon>Bacilli</taxon>
        <taxon>Lactobacillales</taxon>
        <taxon>Lactobacillaceae</taxon>
        <taxon>Apilactobacillus</taxon>
    </lineage>
</organism>
<keyword evidence="5 10" id="KW-1133">Transmembrane helix</keyword>
<comment type="caution">
    <text evidence="12">The sequence shown here is derived from an EMBL/GenBank/DDBJ whole genome shotgun (WGS) entry which is preliminary data.</text>
</comment>
<dbReference type="PANTHER" id="PTHR10110">
    <property type="entry name" value="SODIUM/HYDROGEN EXCHANGER"/>
    <property type="match status" value="1"/>
</dbReference>
<dbReference type="GO" id="GO:0005886">
    <property type="term" value="C:plasma membrane"/>
    <property type="evidence" value="ECO:0007669"/>
    <property type="project" value="UniProtKB-SubCell"/>
</dbReference>
<keyword evidence="8 10" id="KW-0472">Membrane</keyword>
<dbReference type="OrthoDB" id="9809206at2"/>
<feature type="transmembrane region" description="Helical" evidence="10">
    <location>
        <begin position="215"/>
        <end position="232"/>
    </location>
</feature>
<keyword evidence="2 10" id="KW-0813">Transport</keyword>
<dbReference type="PATRIC" id="fig|1423781.4.peg.423"/>
<feature type="transmembrane region" description="Helical" evidence="10">
    <location>
        <begin position="6"/>
        <end position="24"/>
    </location>
</feature>
<keyword evidence="10" id="KW-0050">Antiport</keyword>
<keyword evidence="3 10" id="KW-1003">Cell membrane</keyword>
<feature type="domain" description="Cation/H+ exchanger transmembrane" evidence="11">
    <location>
        <begin position="8"/>
        <end position="409"/>
    </location>
</feature>
<dbReference type="STRING" id="1423781.FD06_GL000412"/>
<evidence type="ECO:0000256" key="5">
    <source>
        <dbReference type="ARBA" id="ARBA00022989"/>
    </source>
</evidence>
<dbReference type="AlphaFoldDB" id="A0A0R2ALY1"/>
<keyword evidence="13" id="KW-1185">Reference proteome</keyword>
<evidence type="ECO:0000256" key="9">
    <source>
        <dbReference type="ARBA" id="ARBA00023201"/>
    </source>
</evidence>
<gene>
    <name evidence="12" type="ORF">FD06_GL000412</name>
</gene>
<dbReference type="PANTHER" id="PTHR10110:SF86">
    <property type="entry name" value="SODIUM_HYDROGEN EXCHANGER 7"/>
    <property type="match status" value="1"/>
</dbReference>
<dbReference type="Proteomes" id="UP000052012">
    <property type="component" value="Unassembled WGS sequence"/>
</dbReference>
<reference evidence="12 13" key="1">
    <citation type="journal article" date="2015" name="Genome Announc.">
        <title>Expanding the biotechnology potential of lactobacilli through comparative genomics of 213 strains and associated genera.</title>
        <authorList>
            <person name="Sun Z."/>
            <person name="Harris H.M."/>
            <person name="McCann A."/>
            <person name="Guo C."/>
            <person name="Argimon S."/>
            <person name="Zhang W."/>
            <person name="Yang X."/>
            <person name="Jeffery I.B."/>
            <person name="Cooney J.C."/>
            <person name="Kagawa T.F."/>
            <person name="Liu W."/>
            <person name="Song Y."/>
            <person name="Salvetti E."/>
            <person name="Wrobel A."/>
            <person name="Rasinkangas P."/>
            <person name="Parkhill J."/>
            <person name="Rea M.C."/>
            <person name="O'Sullivan O."/>
            <person name="Ritari J."/>
            <person name="Douillard F.P."/>
            <person name="Paul Ross R."/>
            <person name="Yang R."/>
            <person name="Briner A.E."/>
            <person name="Felis G.E."/>
            <person name="de Vos W.M."/>
            <person name="Barrangou R."/>
            <person name="Klaenhammer T.R."/>
            <person name="Caufield P.W."/>
            <person name="Cui Y."/>
            <person name="Zhang H."/>
            <person name="O'Toole P.W."/>
        </authorList>
    </citation>
    <scope>NUCLEOTIDE SEQUENCE [LARGE SCALE GENOMIC DNA]</scope>
    <source>
        <strain evidence="12 13">DSM 23829</strain>
    </source>
</reference>
<evidence type="ECO:0000256" key="1">
    <source>
        <dbReference type="ARBA" id="ARBA00004651"/>
    </source>
</evidence>
<accession>A0A0R2ALY1</accession>
<evidence type="ECO:0000256" key="10">
    <source>
        <dbReference type="RuleBase" id="RU366002"/>
    </source>
</evidence>
<dbReference type="InterPro" id="IPR004705">
    <property type="entry name" value="Cation/H_exchanger_CPA1_bac"/>
</dbReference>
<keyword evidence="9 10" id="KW-0739">Sodium transport</keyword>
<evidence type="ECO:0000256" key="8">
    <source>
        <dbReference type="ARBA" id="ARBA00023136"/>
    </source>
</evidence>
<dbReference type="NCBIfam" id="TIGR00831">
    <property type="entry name" value="a_cpa1"/>
    <property type="match status" value="1"/>
</dbReference>
<evidence type="ECO:0000256" key="6">
    <source>
        <dbReference type="ARBA" id="ARBA00023053"/>
    </source>
</evidence>
<dbReference type="Gene3D" id="6.10.140.1330">
    <property type="match status" value="1"/>
</dbReference>
<keyword evidence="6 10" id="KW-0915">Sodium</keyword>
<dbReference type="GO" id="GO:0051453">
    <property type="term" value="P:regulation of intracellular pH"/>
    <property type="evidence" value="ECO:0007669"/>
    <property type="project" value="TreeGrafter"/>
</dbReference>
<dbReference type="GO" id="GO:0098719">
    <property type="term" value="P:sodium ion import across plasma membrane"/>
    <property type="evidence" value="ECO:0007669"/>
    <property type="project" value="TreeGrafter"/>
</dbReference>
<evidence type="ECO:0000256" key="7">
    <source>
        <dbReference type="ARBA" id="ARBA00023065"/>
    </source>
</evidence>
<evidence type="ECO:0000256" key="4">
    <source>
        <dbReference type="ARBA" id="ARBA00022692"/>
    </source>
</evidence>
<feature type="transmembrane region" description="Helical" evidence="10">
    <location>
        <begin position="276"/>
        <end position="296"/>
    </location>
</feature>
<dbReference type="RefSeq" id="WP_056966635.1">
    <property type="nucleotide sequence ID" value="NZ_AYYQ01000035.1"/>
</dbReference>
<dbReference type="EMBL" id="AYYQ01000035">
    <property type="protein sequence ID" value="KRM67695.1"/>
    <property type="molecule type" value="Genomic_DNA"/>
</dbReference>
<feature type="transmembrane region" description="Helical" evidence="10">
    <location>
        <begin position="182"/>
        <end position="203"/>
    </location>
</feature>
<name>A0A0R2ALY1_9LACO</name>
<sequence>MEVIEVILLLIGILLLSNVINHYIPAIPASLIQVILGCGLALFTNFQIPLSTDWFLLLFIAPLLFNDGRRFPKKELWELKMPIFGNAIVLVFLTTIVGGFLIYKLIPSMPLSVSFALAAILSPTDPVAVQSIASKANLPSNILHLVNGESLINDASGLIAFKYAVAATVTGYFSVFKAASDFVYTSIMGAVIGIVTMLIITSVRKFLYRKGIKNVIFNVVLQIIAPFAIYMLSEEVFHASGVIAVVTAGIVLHMKNSTKQALSPELILINEKTWDIIIYILNGIVFLILGIELPFATEAVIKSLKFNTLQSIMYAVITWLVLLIIRIVWITGYQFFSNLFSGKRPFNIDIRVATIVGFSGVRGAITMAGVLSVPLLTSTGKAFPDRDLITFIASGVIVCSLIAAVIVLPLISNNKDVVKYEKQDFWNVDRAKIHLLRAAINNIDKSKNEVNKNIIYSLIWQYQIVIRKLSLKLYNDEQTQNFLQEEVRIREKAIALERQVAKNMLNNHHISKVIFDEIDQRINHRESEVLSEFDRFSYTLEWKSAYQTLKVWLFKKNENDKTVKDLNNALVLVFNYTIQELRKSSFSDNKDLVRQIILEYENLAYLAKNNNNKFNYDEQYRKLQIRAFGSQRKAIQSLFEDGKIDWTTASDLRQEINYLENVELYSSEE</sequence>
<feature type="transmembrane region" description="Helical" evidence="10">
    <location>
        <begin position="238"/>
        <end position="255"/>
    </location>
</feature>
<evidence type="ECO:0000256" key="3">
    <source>
        <dbReference type="ARBA" id="ARBA00022475"/>
    </source>
</evidence>
<dbReference type="InterPro" id="IPR018422">
    <property type="entry name" value="Cation/H_exchanger_CPA1"/>
</dbReference>
<evidence type="ECO:0000256" key="2">
    <source>
        <dbReference type="ARBA" id="ARBA00022448"/>
    </source>
</evidence>
<dbReference type="GO" id="GO:0015385">
    <property type="term" value="F:sodium:proton antiporter activity"/>
    <property type="evidence" value="ECO:0007669"/>
    <property type="project" value="InterPro"/>
</dbReference>